<dbReference type="InterPro" id="IPR018303">
    <property type="entry name" value="ATPase_P-typ_P_site"/>
</dbReference>
<dbReference type="InterPro" id="IPR059000">
    <property type="entry name" value="ATPase_P-type_domA"/>
</dbReference>
<evidence type="ECO:0000256" key="15">
    <source>
        <dbReference type="RuleBase" id="RU362081"/>
    </source>
</evidence>
<keyword evidence="18" id="KW-1185">Reference proteome</keyword>
<feature type="transmembrane region" description="Helical" evidence="15">
    <location>
        <begin position="600"/>
        <end position="617"/>
    </location>
</feature>
<dbReference type="PROSITE" id="PS00154">
    <property type="entry name" value="ATPASE_E1_E2"/>
    <property type="match status" value="1"/>
</dbReference>
<accession>A0A7D4BIJ9</accession>
<protein>
    <submittedName>
        <fullName evidence="17">Cadmium-translocating P-type ATPase</fullName>
    </submittedName>
</protein>
<comment type="similarity">
    <text evidence="2 15">Belongs to the cation transport ATPase (P-type) (TC 3.A.3) family. Type IB subfamily.</text>
</comment>
<dbReference type="GO" id="GO:0005886">
    <property type="term" value="C:plasma membrane"/>
    <property type="evidence" value="ECO:0007669"/>
    <property type="project" value="UniProtKB-SubCell"/>
</dbReference>
<gene>
    <name evidence="17" type="primary">cadA</name>
    <name evidence="17" type="ORF">GXN76_14115</name>
</gene>
<keyword evidence="14 15" id="KW-0472">Membrane</keyword>
<dbReference type="InterPro" id="IPR023299">
    <property type="entry name" value="ATPase_P-typ_cyto_dom_N"/>
</dbReference>
<feature type="transmembrane region" description="Helical" evidence="15">
    <location>
        <begin position="262"/>
        <end position="281"/>
    </location>
</feature>
<dbReference type="GO" id="GO:0016887">
    <property type="term" value="F:ATP hydrolysis activity"/>
    <property type="evidence" value="ECO:0007669"/>
    <property type="project" value="InterPro"/>
</dbReference>
<keyword evidence="7 15" id="KW-0479">Metal-binding</keyword>
<keyword evidence="5" id="KW-0597">Phosphoprotein</keyword>
<dbReference type="NCBIfam" id="TIGR01525">
    <property type="entry name" value="ATPase-IB_hvy"/>
    <property type="match status" value="1"/>
</dbReference>
<dbReference type="NCBIfam" id="TIGR01494">
    <property type="entry name" value="ATPase_P-type"/>
    <property type="match status" value="1"/>
</dbReference>
<dbReference type="Proteomes" id="UP000503088">
    <property type="component" value="Chromosome"/>
</dbReference>
<dbReference type="Pfam" id="PF00122">
    <property type="entry name" value="E1-E2_ATPase"/>
    <property type="match status" value="1"/>
</dbReference>
<dbReference type="Gene3D" id="2.70.150.10">
    <property type="entry name" value="Calcium-transporting ATPase, cytoplasmic transduction domain A"/>
    <property type="match status" value="1"/>
</dbReference>
<keyword evidence="10" id="KW-0460">Magnesium</keyword>
<feature type="transmembrane region" description="Helical" evidence="15">
    <location>
        <begin position="293"/>
        <end position="314"/>
    </location>
</feature>
<feature type="transmembrane region" description="Helical" evidence="15">
    <location>
        <begin position="41"/>
        <end position="74"/>
    </location>
</feature>
<dbReference type="SFLD" id="SFLDS00003">
    <property type="entry name" value="Haloacid_Dehalogenase"/>
    <property type="match status" value="1"/>
</dbReference>
<evidence type="ECO:0000256" key="6">
    <source>
        <dbReference type="ARBA" id="ARBA00022692"/>
    </source>
</evidence>
<keyword evidence="4 15" id="KW-1003">Cell membrane</keyword>
<dbReference type="NCBIfam" id="TIGR01511">
    <property type="entry name" value="ATPase-IB1_Cu"/>
    <property type="match status" value="1"/>
</dbReference>
<keyword evidence="6 15" id="KW-0812">Transmembrane</keyword>
<dbReference type="GO" id="GO:0019829">
    <property type="term" value="F:ATPase-coupled monoatomic cation transmembrane transporter activity"/>
    <property type="evidence" value="ECO:0007669"/>
    <property type="project" value="InterPro"/>
</dbReference>
<dbReference type="SFLD" id="SFLDG00002">
    <property type="entry name" value="C1.7:_P-type_atpase_like"/>
    <property type="match status" value="1"/>
</dbReference>
<dbReference type="InterPro" id="IPR044492">
    <property type="entry name" value="P_typ_ATPase_HD_dom"/>
</dbReference>
<feature type="transmembrane region" description="Helical" evidence="15">
    <location>
        <begin position="623"/>
        <end position="643"/>
    </location>
</feature>
<dbReference type="FunFam" id="3.40.50.1000:FF:000020">
    <property type="entry name" value="Probable cation-transporting P-type ATPase"/>
    <property type="match status" value="1"/>
</dbReference>
<keyword evidence="13" id="KW-0406">Ion transport</keyword>
<name>A0A7D4BIJ9_9BACL</name>
<evidence type="ECO:0000256" key="14">
    <source>
        <dbReference type="ARBA" id="ARBA00023136"/>
    </source>
</evidence>
<dbReference type="InterPro" id="IPR001757">
    <property type="entry name" value="P_typ_ATPase"/>
</dbReference>
<dbReference type="GO" id="GO:0046872">
    <property type="term" value="F:metal ion binding"/>
    <property type="evidence" value="ECO:0007669"/>
    <property type="project" value="UniProtKB-KW"/>
</dbReference>
<evidence type="ECO:0000256" key="13">
    <source>
        <dbReference type="ARBA" id="ARBA00023065"/>
    </source>
</evidence>
<keyword evidence="11" id="KW-1278">Translocase</keyword>
<organism evidence="17 18">
    <name type="scientific">Kroppenstedtia pulmonis</name>
    <dbReference type="NCBI Taxonomy" id="1380685"/>
    <lineage>
        <taxon>Bacteria</taxon>
        <taxon>Bacillati</taxon>
        <taxon>Bacillota</taxon>
        <taxon>Bacilli</taxon>
        <taxon>Bacillales</taxon>
        <taxon>Thermoactinomycetaceae</taxon>
        <taxon>Kroppenstedtia</taxon>
    </lineage>
</organism>
<dbReference type="InterPro" id="IPR036412">
    <property type="entry name" value="HAD-like_sf"/>
</dbReference>
<keyword evidence="3" id="KW-0813">Transport</keyword>
<evidence type="ECO:0000256" key="1">
    <source>
        <dbReference type="ARBA" id="ARBA00004651"/>
    </source>
</evidence>
<comment type="subcellular location">
    <subcellularLocation>
        <location evidence="1">Cell membrane</location>
        <topology evidence="1">Multi-pass membrane protein</topology>
    </subcellularLocation>
</comment>
<dbReference type="PANTHER" id="PTHR43079">
    <property type="entry name" value="PROBABLE CADMIUM/ZINC-TRANSPORTING ATPASE HMA1"/>
    <property type="match status" value="1"/>
</dbReference>
<evidence type="ECO:0000313" key="18">
    <source>
        <dbReference type="Proteomes" id="UP000503088"/>
    </source>
</evidence>
<dbReference type="PRINTS" id="PR00941">
    <property type="entry name" value="CDATPASE"/>
</dbReference>
<evidence type="ECO:0000256" key="9">
    <source>
        <dbReference type="ARBA" id="ARBA00022840"/>
    </source>
</evidence>
<dbReference type="AlphaFoldDB" id="A0A7D4BIJ9"/>
<evidence type="ECO:0000256" key="7">
    <source>
        <dbReference type="ARBA" id="ARBA00022723"/>
    </source>
</evidence>
<sequence length="644" mass="69614">MSIGANQQVITNRVTMEQGEKPMGGRLSQLWSRHQEGVSTLISGALILTAWLGSAHLAGWDWLIYLTAFVIGGYSKAYEGLRDLFLERKLDVNLLMLAAGTGAAVIGYWMEGALLIFIFALSGALESYSEQRSQRDLSALMSIQPQWALLVEGDGECQVAIDALRIGDRVLVKPGEQIPADGVVIQGASEVNQAAITGESVPVEKEKQDEVFAGTLNGQGSLIVEVTRSAEKSTFSKILRLVQEAQNQKPASQQKIQRFEEVYAKVIIAVTGVLIVLPPLLFDWSWGDAFYRAMVFLVVASPCAVVASIMPAVLSAMSNGARKGLLFKGGAYVQSLSDVKVVAFDKTGTLTLGELEVTDIFPLGHPSEEEILQAAASLESMSEHPIAQAVVKEAKSRALQWTRPESFQSKTGFGVEADWKGERWRVGKPSWQEDLNTDALQKQKQLESEGKTVILVSDSQGAAGFIALQDRIRPEAKAAISRLKKRGIQVVMLTGDRRTTAETMAQAAGIDRVEAELLPEEKVKAVQHLEQEYGPTAMVGDGVNDAPALATATVGIAMGAAGSDVALDTARVVLMNDDLHKVADAITLGQRTWRVVKQNLVFALCVIALLIFFNFMGEVPLPLGVIGHEGSTLLVILNGLRLLR</sequence>
<keyword evidence="12 15" id="KW-1133">Transmembrane helix</keyword>
<dbReference type="Gene3D" id="3.40.1110.10">
    <property type="entry name" value="Calcium-transporting ATPase, cytoplasmic domain N"/>
    <property type="match status" value="1"/>
</dbReference>
<dbReference type="PRINTS" id="PR00119">
    <property type="entry name" value="CATATPASE"/>
</dbReference>
<dbReference type="InterPro" id="IPR023214">
    <property type="entry name" value="HAD_sf"/>
</dbReference>
<feature type="domain" description="P-type ATPase A" evidence="16">
    <location>
        <begin position="144"/>
        <end position="243"/>
    </location>
</feature>
<dbReference type="PANTHER" id="PTHR43079:SF1">
    <property type="entry name" value="CADMIUM_ZINC-TRANSPORTING ATPASE HMA1, CHLOROPLASTIC-RELATED"/>
    <property type="match status" value="1"/>
</dbReference>
<evidence type="ECO:0000256" key="8">
    <source>
        <dbReference type="ARBA" id="ARBA00022741"/>
    </source>
</evidence>
<evidence type="ECO:0000259" key="16">
    <source>
        <dbReference type="Pfam" id="PF00122"/>
    </source>
</evidence>
<dbReference type="FunFam" id="2.70.150.10:FF:000002">
    <property type="entry name" value="Copper-transporting ATPase 1, putative"/>
    <property type="match status" value="1"/>
</dbReference>
<dbReference type="EMBL" id="CP048104">
    <property type="protein sequence ID" value="QKG85475.1"/>
    <property type="molecule type" value="Genomic_DNA"/>
</dbReference>
<evidence type="ECO:0000256" key="11">
    <source>
        <dbReference type="ARBA" id="ARBA00022967"/>
    </source>
</evidence>
<dbReference type="SFLD" id="SFLDF00027">
    <property type="entry name" value="p-type_atpase"/>
    <property type="match status" value="1"/>
</dbReference>
<evidence type="ECO:0000256" key="3">
    <source>
        <dbReference type="ARBA" id="ARBA00022448"/>
    </source>
</evidence>
<dbReference type="Gene3D" id="3.40.50.1000">
    <property type="entry name" value="HAD superfamily/HAD-like"/>
    <property type="match status" value="1"/>
</dbReference>
<dbReference type="Pfam" id="PF00702">
    <property type="entry name" value="Hydrolase"/>
    <property type="match status" value="1"/>
</dbReference>
<evidence type="ECO:0000256" key="4">
    <source>
        <dbReference type="ARBA" id="ARBA00022475"/>
    </source>
</evidence>
<evidence type="ECO:0000256" key="5">
    <source>
        <dbReference type="ARBA" id="ARBA00022553"/>
    </source>
</evidence>
<dbReference type="SUPFAM" id="SSF56784">
    <property type="entry name" value="HAD-like"/>
    <property type="match status" value="1"/>
</dbReference>
<dbReference type="GO" id="GO:0005524">
    <property type="term" value="F:ATP binding"/>
    <property type="evidence" value="ECO:0007669"/>
    <property type="project" value="UniProtKB-UniRule"/>
</dbReference>
<keyword evidence="9 15" id="KW-0067">ATP-binding</keyword>
<dbReference type="InterPro" id="IPR051949">
    <property type="entry name" value="Cation_Transport_ATPase"/>
</dbReference>
<reference evidence="17 18" key="1">
    <citation type="submission" date="2020-01" db="EMBL/GenBank/DDBJ databases">
        <authorList>
            <person name="Gulvik C.A."/>
            <person name="Batra D.G."/>
        </authorList>
    </citation>
    <scope>NUCLEOTIDE SEQUENCE [LARGE SCALE GENOMIC DNA]</scope>
    <source>
        <strain evidence="17 18">W9323</strain>
    </source>
</reference>
<evidence type="ECO:0000256" key="2">
    <source>
        <dbReference type="ARBA" id="ARBA00006024"/>
    </source>
</evidence>
<evidence type="ECO:0000313" key="17">
    <source>
        <dbReference type="EMBL" id="QKG85475.1"/>
    </source>
</evidence>
<dbReference type="KEGG" id="kpul:GXN76_14115"/>
<evidence type="ECO:0000256" key="12">
    <source>
        <dbReference type="ARBA" id="ARBA00022989"/>
    </source>
</evidence>
<dbReference type="InterPro" id="IPR023298">
    <property type="entry name" value="ATPase_P-typ_TM_dom_sf"/>
</dbReference>
<dbReference type="InterPro" id="IPR027256">
    <property type="entry name" value="P-typ_ATPase_IB"/>
</dbReference>
<dbReference type="SUPFAM" id="SSF81665">
    <property type="entry name" value="Calcium ATPase, transmembrane domain M"/>
    <property type="match status" value="1"/>
</dbReference>
<evidence type="ECO:0000256" key="10">
    <source>
        <dbReference type="ARBA" id="ARBA00022842"/>
    </source>
</evidence>
<keyword evidence="8 15" id="KW-0547">Nucleotide-binding</keyword>
<proteinExistence type="inferred from homology"/>
<dbReference type="NCBIfam" id="TIGR01512">
    <property type="entry name" value="ATPase-IB2_Cd"/>
    <property type="match status" value="1"/>
</dbReference>
<dbReference type="RefSeq" id="WP_246258519.1">
    <property type="nucleotide sequence ID" value="NZ_CP048104.1"/>
</dbReference>
<feature type="transmembrane region" description="Helical" evidence="15">
    <location>
        <begin position="94"/>
        <end position="125"/>
    </location>
</feature>
<dbReference type="SUPFAM" id="SSF81653">
    <property type="entry name" value="Calcium ATPase, transduction domain A"/>
    <property type="match status" value="1"/>
</dbReference>
<dbReference type="CDD" id="cd07551">
    <property type="entry name" value="P-type_ATPase_HM_ZosA_PfeT-like"/>
    <property type="match status" value="1"/>
</dbReference>
<dbReference type="InterPro" id="IPR008250">
    <property type="entry name" value="ATPase_P-typ_transduc_dom_A_sf"/>
</dbReference>